<dbReference type="PROSITE" id="PS51318">
    <property type="entry name" value="TAT"/>
    <property type="match status" value="1"/>
</dbReference>
<sequence>MDTTRDDATDEPMRRRTVLRGVGVALATLPALSLGGGSAAAADGIEVDTRGCDAVSFESDGRGVEIDLGRCGRIDID</sequence>
<keyword evidence="2" id="KW-1185">Reference proteome</keyword>
<evidence type="ECO:0000313" key="1">
    <source>
        <dbReference type="EMBL" id="MFC4357887.1"/>
    </source>
</evidence>
<organism evidence="1 2">
    <name type="scientific">Halobium salinum</name>
    <dbReference type="NCBI Taxonomy" id="1364940"/>
    <lineage>
        <taxon>Archaea</taxon>
        <taxon>Methanobacteriati</taxon>
        <taxon>Methanobacteriota</taxon>
        <taxon>Stenosarchaea group</taxon>
        <taxon>Halobacteria</taxon>
        <taxon>Halobacteriales</taxon>
        <taxon>Haloferacaceae</taxon>
        <taxon>Halobium</taxon>
    </lineage>
</organism>
<proteinExistence type="predicted"/>
<accession>A0ABD5PAG6</accession>
<name>A0ABD5PAG6_9EURY</name>
<dbReference type="Proteomes" id="UP001595921">
    <property type="component" value="Unassembled WGS sequence"/>
</dbReference>
<evidence type="ECO:0000313" key="2">
    <source>
        <dbReference type="Proteomes" id="UP001595921"/>
    </source>
</evidence>
<dbReference type="InterPro" id="IPR006311">
    <property type="entry name" value="TAT_signal"/>
</dbReference>
<dbReference type="RefSeq" id="WP_267624617.1">
    <property type="nucleotide sequence ID" value="NZ_JAODIW010000009.1"/>
</dbReference>
<reference evidence="1 2" key="1">
    <citation type="journal article" date="2019" name="Int. J. Syst. Evol. Microbiol.">
        <title>The Global Catalogue of Microorganisms (GCM) 10K type strain sequencing project: providing services to taxonomists for standard genome sequencing and annotation.</title>
        <authorList>
            <consortium name="The Broad Institute Genomics Platform"/>
            <consortium name="The Broad Institute Genome Sequencing Center for Infectious Disease"/>
            <person name="Wu L."/>
            <person name="Ma J."/>
        </authorList>
    </citation>
    <scope>NUCLEOTIDE SEQUENCE [LARGE SCALE GENOMIC DNA]</scope>
    <source>
        <strain evidence="1 2">CGMCC 1.12553</strain>
    </source>
</reference>
<protein>
    <submittedName>
        <fullName evidence="1">Uncharacterized protein</fullName>
    </submittedName>
</protein>
<dbReference type="AlphaFoldDB" id="A0ABD5PAG6"/>
<comment type="caution">
    <text evidence="1">The sequence shown here is derived from an EMBL/GenBank/DDBJ whole genome shotgun (WGS) entry which is preliminary data.</text>
</comment>
<gene>
    <name evidence="1" type="ORF">ACFO0N_07985</name>
</gene>
<dbReference type="EMBL" id="JBHSDS010000005">
    <property type="protein sequence ID" value="MFC4357887.1"/>
    <property type="molecule type" value="Genomic_DNA"/>
</dbReference>